<dbReference type="Proteomes" id="UP000219338">
    <property type="component" value="Unassembled WGS sequence"/>
</dbReference>
<evidence type="ECO:0000313" key="2">
    <source>
        <dbReference type="Proteomes" id="UP000219338"/>
    </source>
</evidence>
<protein>
    <submittedName>
        <fullName evidence="1">Uncharacterized protein</fullName>
    </submittedName>
</protein>
<proteinExistence type="predicted"/>
<dbReference type="AlphaFoldDB" id="A0A284RVH4"/>
<accession>A0A284RVH4</accession>
<gene>
    <name evidence="1" type="ORF">ARMOST_16194</name>
</gene>
<sequence length="29" mass="3391">MADSNIELEELEMEMENNLNPHEPLFTAE</sequence>
<keyword evidence="2" id="KW-1185">Reference proteome</keyword>
<evidence type="ECO:0000313" key="1">
    <source>
        <dbReference type="EMBL" id="SJL12763.1"/>
    </source>
</evidence>
<dbReference type="EMBL" id="FUEG01000018">
    <property type="protein sequence ID" value="SJL12763.1"/>
    <property type="molecule type" value="Genomic_DNA"/>
</dbReference>
<name>A0A284RVH4_ARMOS</name>
<reference evidence="2" key="1">
    <citation type="journal article" date="2017" name="Nat. Ecol. Evol.">
        <title>Genome expansion and lineage-specific genetic innovations in the forest pathogenic fungi Armillaria.</title>
        <authorList>
            <person name="Sipos G."/>
            <person name="Prasanna A.N."/>
            <person name="Walter M.C."/>
            <person name="O'Connor E."/>
            <person name="Balint B."/>
            <person name="Krizsan K."/>
            <person name="Kiss B."/>
            <person name="Hess J."/>
            <person name="Varga T."/>
            <person name="Slot J."/>
            <person name="Riley R."/>
            <person name="Boka B."/>
            <person name="Rigling D."/>
            <person name="Barry K."/>
            <person name="Lee J."/>
            <person name="Mihaltcheva S."/>
            <person name="LaButti K."/>
            <person name="Lipzen A."/>
            <person name="Waldron R."/>
            <person name="Moloney N.M."/>
            <person name="Sperisen C."/>
            <person name="Kredics L."/>
            <person name="Vagvoelgyi C."/>
            <person name="Patrignani A."/>
            <person name="Fitzpatrick D."/>
            <person name="Nagy I."/>
            <person name="Doyle S."/>
            <person name="Anderson J.B."/>
            <person name="Grigoriev I.V."/>
            <person name="Gueldener U."/>
            <person name="Muensterkoetter M."/>
            <person name="Nagy L.G."/>
        </authorList>
    </citation>
    <scope>NUCLEOTIDE SEQUENCE [LARGE SCALE GENOMIC DNA]</scope>
    <source>
        <strain evidence="2">C18/9</strain>
    </source>
</reference>
<organism evidence="1 2">
    <name type="scientific">Armillaria ostoyae</name>
    <name type="common">Armillaria root rot fungus</name>
    <dbReference type="NCBI Taxonomy" id="47428"/>
    <lineage>
        <taxon>Eukaryota</taxon>
        <taxon>Fungi</taxon>
        <taxon>Dikarya</taxon>
        <taxon>Basidiomycota</taxon>
        <taxon>Agaricomycotina</taxon>
        <taxon>Agaricomycetes</taxon>
        <taxon>Agaricomycetidae</taxon>
        <taxon>Agaricales</taxon>
        <taxon>Marasmiineae</taxon>
        <taxon>Physalacriaceae</taxon>
        <taxon>Armillaria</taxon>
    </lineage>
</organism>